<sequence length="1056" mass="119731">MAAQQTRRADFDLPKLPDMATVRKSANLIRPEQFSKRKLKSILHLITAELKARGTNVPHILLPFRSKINDSKLEQFLEQLFPNGELIDVDHDENHALIIIQSYDEFTLICALKYMWSRLPNNEIIGWDVYLEYRRREREAGYPKNAFLSIMPKCLSSPAHASIVYDFLDLLISITSNSQYNYLSGRKVTKMASIWAFNPTSKLSKSAFYDATINQEFNFIQGVEAWKSSGNALFHLLLSFLRAMLPENDAETLKLPKALQSLLITTAYPPSEDTGRTLKSMITIPCVVVKSTRPSSNVYELLSKVRHTLSFDKKDAFLSIENYTILKNIFKKDSTDDIVRGLTEESRRVLGRLTDDSIESKYELYPGWPKSQPEIDDNIPLFSQVSVYDVTLQDFYIWTWLSTLGSDQSTEFKKIFGRSLVMESDLKGFQKWIIISEQTMSSDEYLKHFKLEPVQTTTPPRSRNPSNESIKRKNSPLPPLPPKDFKHLDETVDPLPNISFEEKDYKLDVGSLTLEDDQMSYIYPSKVSADEASEYRRYLETTSIAEVSIQTRSRTNSTVPIPRKVPPSSDFDINSAPSSSLSLGQPCQTPVTQYSSNTGDFKEPFDSYTTEQERKEMIKQNKSDEPFEDYYVPGTGQSPMELLERHQQLNSPVSEQSLDKAKDPIDTELASDTPKLDDKLDAKLDSKFEAEYAESKEAKKERRRMRKEKKEKLKREKEVAEVMAAAAAAAGFTDTPEFASVGTPPIRSPPGSFAPPDVIMSPVPESPKRVKDKSQDKEKKKKKKKKPTSYVADEKQTDYTMALPPPQPIFNQVPPPLDLNMASHSPAVQNGIFFSPFSAPPMPYQPQYAYHGSQEYLPVPPTQYMYHSSQEQLSLPTEYHKSRGSSPQSRSPEKSHTKLNSNTEPQGQVYSAIPPQQFPHPQQYLHPQQYSQQYLPHNPQQYLPHPPQQQKPSHHSPALSSQPQYQAYQPVAHEPIHHPNHTPAPQPIYLNRPSASNHHPISPPHSRPTSDTGSGGKHGVSDFTMMSIPKQGKHNKNSTTNKANLRAAFIQGSFGI</sequence>
<evidence type="ECO:0000259" key="2">
    <source>
        <dbReference type="Pfam" id="PF08101"/>
    </source>
</evidence>
<feature type="compositionally biased region" description="Polar residues" evidence="1">
    <location>
        <begin position="958"/>
        <end position="967"/>
    </location>
</feature>
<dbReference type="RefSeq" id="XP_001385770.2">
    <property type="nucleotide sequence ID" value="XM_001385733.1"/>
</dbReference>
<dbReference type="OMA" id="ASEYRRY"/>
<evidence type="ECO:0000313" key="4">
    <source>
        <dbReference type="Proteomes" id="UP000002258"/>
    </source>
</evidence>
<feature type="compositionally biased region" description="Polar residues" evidence="1">
    <location>
        <begin position="898"/>
        <end position="909"/>
    </location>
</feature>
<protein>
    <submittedName>
        <fullName evidence="3">Polarity establishment and bud formation protein</fullName>
    </submittedName>
</protein>
<dbReference type="InterPro" id="IPR012965">
    <property type="entry name" value="Msb1/Mug8_dom"/>
</dbReference>
<feature type="region of interest" description="Disordered" evidence="1">
    <location>
        <begin position="551"/>
        <end position="678"/>
    </location>
</feature>
<dbReference type="STRING" id="322104.A3LX57"/>
<feature type="region of interest" description="Disordered" evidence="1">
    <location>
        <begin position="867"/>
        <end position="923"/>
    </location>
</feature>
<dbReference type="PANTHER" id="PTHR28093:SF1">
    <property type="entry name" value="MORPHOGENESIS-RELATED PROTEIN MSB1"/>
    <property type="match status" value="1"/>
</dbReference>
<feature type="compositionally biased region" description="Basic and acidic residues" evidence="1">
    <location>
        <begin position="600"/>
        <end position="625"/>
    </location>
</feature>
<dbReference type="CDD" id="cd04401">
    <property type="entry name" value="RhoGAP_fMSB1"/>
    <property type="match status" value="1"/>
</dbReference>
<dbReference type="Pfam" id="PF08101">
    <property type="entry name" value="Msb1-Mug8_dom"/>
    <property type="match status" value="1"/>
</dbReference>
<feature type="compositionally biased region" description="Basic and acidic residues" evidence="1">
    <location>
        <begin position="766"/>
        <end position="778"/>
    </location>
</feature>
<evidence type="ECO:0000256" key="1">
    <source>
        <dbReference type="SAM" id="MobiDB-lite"/>
    </source>
</evidence>
<feature type="compositionally biased region" description="Basic and acidic residues" evidence="1">
    <location>
        <begin position="708"/>
        <end position="717"/>
    </location>
</feature>
<feature type="compositionally biased region" description="Pro residues" evidence="1">
    <location>
        <begin position="803"/>
        <end position="817"/>
    </location>
</feature>
<proteinExistence type="predicted"/>
<gene>
    <name evidence="3" type="primary">MSB1</name>
    <name evidence="3" type="ORF">PICST_68035</name>
</gene>
<dbReference type="HOGENOM" id="CLU_006614_0_0_1"/>
<dbReference type="EMBL" id="CP000500">
    <property type="protein sequence ID" value="ABN67741.2"/>
    <property type="molecule type" value="Genomic_DNA"/>
</dbReference>
<accession>A3LX57</accession>
<feature type="region of interest" description="Disordered" evidence="1">
    <location>
        <begin position="734"/>
        <end position="823"/>
    </location>
</feature>
<dbReference type="GeneID" id="4839751"/>
<keyword evidence="4" id="KW-1185">Reference proteome</keyword>
<feature type="compositionally biased region" description="Polar residues" evidence="1">
    <location>
        <begin position="571"/>
        <end position="599"/>
    </location>
</feature>
<feature type="compositionally biased region" description="Polar residues" evidence="1">
    <location>
        <begin position="454"/>
        <end position="468"/>
    </location>
</feature>
<dbReference type="Proteomes" id="UP000002258">
    <property type="component" value="Chromosome 6"/>
</dbReference>
<feature type="region of interest" description="Disordered" evidence="1">
    <location>
        <begin position="936"/>
        <end position="1024"/>
    </location>
</feature>
<dbReference type="OrthoDB" id="3362494at2759"/>
<dbReference type="InParanoid" id="A3LX57"/>
<dbReference type="KEGG" id="pic:PICST_68035"/>
<name>A3LX57_PICST</name>
<dbReference type="eggNOG" id="ENOG502QUEY">
    <property type="taxonomic scope" value="Eukaryota"/>
</dbReference>
<feature type="region of interest" description="Disordered" evidence="1">
    <location>
        <begin position="451"/>
        <end position="484"/>
    </location>
</feature>
<evidence type="ECO:0000313" key="3">
    <source>
        <dbReference type="EMBL" id="ABN67741.2"/>
    </source>
</evidence>
<dbReference type="AlphaFoldDB" id="A3LX57"/>
<feature type="region of interest" description="Disordered" evidence="1">
    <location>
        <begin position="692"/>
        <end position="717"/>
    </location>
</feature>
<dbReference type="InterPro" id="IPR037508">
    <property type="entry name" value="Msb1/Mug8"/>
</dbReference>
<organism evidence="3 4">
    <name type="scientific">Scheffersomyces stipitis (strain ATCC 58785 / CBS 6054 / NBRC 10063 / NRRL Y-11545)</name>
    <name type="common">Yeast</name>
    <name type="synonym">Pichia stipitis</name>
    <dbReference type="NCBI Taxonomy" id="322104"/>
    <lineage>
        <taxon>Eukaryota</taxon>
        <taxon>Fungi</taxon>
        <taxon>Dikarya</taxon>
        <taxon>Ascomycota</taxon>
        <taxon>Saccharomycotina</taxon>
        <taxon>Pichiomycetes</taxon>
        <taxon>Debaryomycetaceae</taxon>
        <taxon>Scheffersomyces</taxon>
    </lineage>
</organism>
<dbReference type="PANTHER" id="PTHR28093">
    <property type="entry name" value="MORPHOGENESIS-RELATED PROTEIN MSB1"/>
    <property type="match status" value="1"/>
</dbReference>
<feature type="domain" description="Meiotically up-regulated protein Msb1/Mug8" evidence="2">
    <location>
        <begin position="33"/>
        <end position="438"/>
    </location>
</feature>
<reference evidence="3 4" key="1">
    <citation type="journal article" date="2007" name="Nat. Biotechnol.">
        <title>Genome sequence of the lignocellulose-bioconverting and xylose-fermenting yeast Pichia stipitis.</title>
        <authorList>
            <person name="Jeffries T.W."/>
            <person name="Grigoriev I.V."/>
            <person name="Grimwood J."/>
            <person name="Laplaza J.M."/>
            <person name="Aerts A."/>
            <person name="Salamov A."/>
            <person name="Schmutz J."/>
            <person name="Lindquist E."/>
            <person name="Dehal P."/>
            <person name="Shapiro H."/>
            <person name="Jin Y.S."/>
            <person name="Passoth V."/>
            <person name="Richardson P.M."/>
        </authorList>
    </citation>
    <scope>NUCLEOTIDE SEQUENCE [LARGE SCALE GENOMIC DNA]</scope>
    <source>
        <strain evidence="4">ATCC 58785 / CBS 6054 / NBRC 10063 / NRRL Y-11545</strain>
    </source>
</reference>